<dbReference type="SUPFAM" id="SSF52540">
    <property type="entry name" value="P-loop containing nucleoside triphosphate hydrolases"/>
    <property type="match status" value="2"/>
</dbReference>
<comment type="similarity">
    <text evidence="1">Belongs to the SMC family. SbcC subfamily.</text>
</comment>
<keyword evidence="4" id="KW-0175">Coiled coil</keyword>
<protein>
    <recommendedName>
        <fullName evidence="3">Nuclease SbcCD subunit C</fullName>
    </recommendedName>
</protein>
<dbReference type="STRING" id="1351755.CCH01_06930"/>
<dbReference type="PANTHER" id="PTHR32114">
    <property type="entry name" value="ABC TRANSPORTER ABCH.3"/>
    <property type="match status" value="1"/>
</dbReference>
<evidence type="ECO:0000256" key="1">
    <source>
        <dbReference type="ARBA" id="ARBA00006930"/>
    </source>
</evidence>
<evidence type="ECO:0000256" key="3">
    <source>
        <dbReference type="ARBA" id="ARBA00013368"/>
    </source>
</evidence>
<dbReference type="GO" id="GO:0016887">
    <property type="term" value="F:ATP hydrolysis activity"/>
    <property type="evidence" value="ECO:0007669"/>
    <property type="project" value="InterPro"/>
</dbReference>
<dbReference type="InterPro" id="IPR038729">
    <property type="entry name" value="Rad50/SbcC_AAA"/>
</dbReference>
<keyword evidence="7" id="KW-1185">Reference proteome</keyword>
<dbReference type="OrthoDB" id="9795626at2"/>
<keyword evidence="6" id="KW-0269">Exonuclease</keyword>
<feature type="coiled-coil region" evidence="4">
    <location>
        <begin position="906"/>
        <end position="1002"/>
    </location>
</feature>
<evidence type="ECO:0000256" key="4">
    <source>
        <dbReference type="SAM" id="Coils"/>
    </source>
</evidence>
<reference evidence="7" key="1">
    <citation type="submission" date="2017-03" db="EMBL/GenBank/DDBJ databases">
        <authorList>
            <person name="Falquet L."/>
            <person name="Falquet L."/>
        </authorList>
    </citation>
    <scope>NUCLEOTIDE SEQUENCE [LARGE SCALE GENOMIC DNA]</scope>
</reference>
<name>A0A1U6J2L5_9CLOT</name>
<dbReference type="PANTHER" id="PTHR32114:SF2">
    <property type="entry name" value="ABC TRANSPORTER ABCH.3"/>
    <property type="match status" value="1"/>
</dbReference>
<dbReference type="AlphaFoldDB" id="A0A1U6J2L5"/>
<dbReference type="Pfam" id="PF13558">
    <property type="entry name" value="SbcC_Walker_B"/>
    <property type="match status" value="1"/>
</dbReference>
<dbReference type="RefSeq" id="WP_079481174.1">
    <property type="nucleotide sequence ID" value="NZ_CBML010000006.1"/>
</dbReference>
<dbReference type="EMBL" id="LT799839">
    <property type="protein sequence ID" value="SLK14480.1"/>
    <property type="molecule type" value="Genomic_DNA"/>
</dbReference>
<evidence type="ECO:0000313" key="6">
    <source>
        <dbReference type="EMBL" id="SLK14480.1"/>
    </source>
</evidence>
<dbReference type="GO" id="GO:0006302">
    <property type="term" value="P:double-strand break repair"/>
    <property type="evidence" value="ECO:0007669"/>
    <property type="project" value="InterPro"/>
</dbReference>
<feature type="coiled-coil region" evidence="4">
    <location>
        <begin position="214"/>
        <end position="423"/>
    </location>
</feature>
<proteinExistence type="inferred from homology"/>
<evidence type="ECO:0000256" key="2">
    <source>
        <dbReference type="ARBA" id="ARBA00011322"/>
    </source>
</evidence>
<keyword evidence="6" id="KW-0540">Nuclease</keyword>
<feature type="coiled-coil region" evidence="4">
    <location>
        <begin position="598"/>
        <end position="866"/>
    </location>
</feature>
<comment type="subunit">
    <text evidence="2">Heterodimer of SbcC and SbcD.</text>
</comment>
<dbReference type="Proteomes" id="UP000190476">
    <property type="component" value="Chromosome I"/>
</dbReference>
<accession>A0A1U6J2L5</accession>
<feature type="domain" description="Rad50/SbcC-type AAA" evidence="5">
    <location>
        <begin position="5"/>
        <end position="261"/>
    </location>
</feature>
<organism evidence="6 7">
    <name type="scientific">Clostridium chauvoei JF4335</name>
    <dbReference type="NCBI Taxonomy" id="1351755"/>
    <lineage>
        <taxon>Bacteria</taxon>
        <taxon>Bacillati</taxon>
        <taxon>Bacillota</taxon>
        <taxon>Clostridia</taxon>
        <taxon>Eubacteriales</taxon>
        <taxon>Clostridiaceae</taxon>
        <taxon>Clostridium</taxon>
    </lineage>
</organism>
<dbReference type="GeneID" id="66301052"/>
<keyword evidence="6" id="KW-0378">Hydrolase</keyword>
<evidence type="ECO:0000313" key="7">
    <source>
        <dbReference type="Proteomes" id="UP000190476"/>
    </source>
</evidence>
<feature type="coiled-coil region" evidence="4">
    <location>
        <begin position="534"/>
        <end position="561"/>
    </location>
</feature>
<evidence type="ECO:0000259" key="5">
    <source>
        <dbReference type="Pfam" id="PF13476"/>
    </source>
</evidence>
<dbReference type="GO" id="GO:0004527">
    <property type="term" value="F:exonuclease activity"/>
    <property type="evidence" value="ECO:0007669"/>
    <property type="project" value="UniProtKB-KW"/>
</dbReference>
<dbReference type="InterPro" id="IPR027417">
    <property type="entry name" value="P-loop_NTPase"/>
</dbReference>
<sequence>MKPIKLKIKGLNSFIEEQTIDFNKLTDRGFFGIFGPTGSGKSTILDGITLALYGEVSRKSSNYINTNCDKLNVSFEFQISGSEVKKYLVVREFKRDKKTGNPISGKCKIIDITNEEEIILADKVKSVTEKCKEIIGLSLEDFTRTVVLPQGKFSEFLKLEGKSRREMLERLFNLQQYGDNLSRKLSREINKEKTENSVLLGQLMGYEDISEEKKNEKSEELKTSIENLDSVSNELKFIEDKFKENQELWNLQLEINEYKNKEEQLISKAEDIERIKKVIKLGESALKVNPYILTYEDIIRNIEVTEKELKECMSNLENIKEKKLNIEEEWNNARLKKDKELPEYKIREQKVKDALEDRRILINLEKEIESLENKVKDLEKNQELNNKNLITIEGRIEKGNIVVEEEEKRRDSLKIDNEFKNEVQKGLLITNSYEDILKREKDIKIKIEKINNGIKINNESEIKIKNQLDEKKKSLGENEKNLEELIKNCPGNQNDLLELQKLNSESKKAWENFNKYNEEIDKYKKDVINYDIFLKENRERHIKLKEEIEVLKADVKELQIENLANTLRKDLNEGKACPVCGSVEHHKENLKHVELKDVKALEKSIEEKEKTLNELQYEITKVETNKKITEERLEENKKSILDLGEDFKKYSVEQLEKKFIELEKNINNYNIQKENLEKLVTIFKEEYHSLDTKYKQIEARTEEGKKQLNNLKEEYEEVVKILKDNESKLNNIKDKTNVIDFKAKNDEIINKEKEREEAEINIKKYREKIEELITKKDTLVNTLNNIRESLAREKSILQEKDKNRNEKILQIKNKIGDVDNIENLLTHIQEEMKKIENNFINIEKLKEEIEKNYQKYNDMIISLNTKNSELHKNRDRDKEKLDSILKEESFSSIEEVRNNIINKNKINDFKIEIEKYNDELSKVKGTIENLIKKINNRVLTEEQWEKIKQEKDLKKKQVEELSKIKIKVEEEFKNIENKIKELEGLLKQKEKVEHKLALLNDLDKLFKGKKFVEFVAATRLKYVSIEASKRLKDITNGNYALEVDENGKFIIRDYKNGGAERDASTLSGGETFIASLALALALSTEIQLKGTAPLELFFLDEGFGTLDDNLLDIVMSSLEKIHNDKLKVGIISHVETIKNRVPVKLILTPAESGKGGSKVKIERT</sequence>
<dbReference type="Pfam" id="PF13476">
    <property type="entry name" value="AAA_23"/>
    <property type="match status" value="1"/>
</dbReference>
<dbReference type="Gene3D" id="3.40.50.300">
    <property type="entry name" value="P-loop containing nucleotide triphosphate hydrolases"/>
    <property type="match status" value="2"/>
</dbReference>
<gene>
    <name evidence="6" type="ORF">CCH01_06930</name>
</gene>